<feature type="binding site" evidence="10">
    <location>
        <begin position="197"/>
        <end position="199"/>
    </location>
    <ligand>
        <name>iminosuccinate</name>
        <dbReference type="ChEBI" id="CHEBI:77875"/>
    </ligand>
</feature>
<dbReference type="Proteomes" id="UP000034578">
    <property type="component" value="Unassembled WGS sequence"/>
</dbReference>
<comment type="cofactor">
    <cofactor evidence="10">
        <name>[4Fe-4S] cluster</name>
        <dbReference type="ChEBI" id="CHEBI:49883"/>
    </cofactor>
    <text evidence="10">Binds 1 [4Fe-4S] cluster per subunit.</text>
</comment>
<keyword evidence="14" id="KW-1185">Reference proteome</keyword>
<comment type="caution">
    <text evidence="12">The sequence shown here is derived from an EMBL/GenBank/DDBJ whole genome shotgun (WGS) entry which is preliminary data.</text>
</comment>
<comment type="pathway">
    <text evidence="1 10">Cofactor biosynthesis; NAD(+) biosynthesis; quinolinate from iminoaspartate: step 1/1.</text>
</comment>
<dbReference type="EC" id="2.5.1.72" evidence="2 10"/>
<dbReference type="InterPro" id="IPR036094">
    <property type="entry name" value="NadA_sf"/>
</dbReference>
<dbReference type="GO" id="GO:0008987">
    <property type="term" value="F:quinolinate synthetase A activity"/>
    <property type="evidence" value="ECO:0007669"/>
    <property type="project" value="UniProtKB-UniRule"/>
</dbReference>
<comment type="similarity">
    <text evidence="10">Belongs to the quinolinate synthase family. Type 2 subfamily.</text>
</comment>
<comment type="catalytic activity">
    <reaction evidence="10">
        <text>iminosuccinate + dihydroxyacetone phosphate = quinolinate + phosphate + 2 H2O + H(+)</text>
        <dbReference type="Rhea" id="RHEA:25888"/>
        <dbReference type="ChEBI" id="CHEBI:15377"/>
        <dbReference type="ChEBI" id="CHEBI:15378"/>
        <dbReference type="ChEBI" id="CHEBI:29959"/>
        <dbReference type="ChEBI" id="CHEBI:43474"/>
        <dbReference type="ChEBI" id="CHEBI:57642"/>
        <dbReference type="ChEBI" id="CHEBI:77875"/>
        <dbReference type="EC" id="2.5.1.72"/>
    </reaction>
</comment>
<dbReference type="GO" id="GO:0051539">
    <property type="term" value="F:4 iron, 4 sulfur cluster binding"/>
    <property type="evidence" value="ECO:0007669"/>
    <property type="project" value="UniProtKB-KW"/>
</dbReference>
<dbReference type="Proteomes" id="UP000034152">
    <property type="component" value="Unassembled WGS sequence"/>
</dbReference>
<dbReference type="Gene3D" id="3.40.50.10800">
    <property type="entry name" value="NadA-like"/>
    <property type="match status" value="3"/>
</dbReference>
<evidence type="ECO:0000256" key="1">
    <source>
        <dbReference type="ARBA" id="ARBA00005065"/>
    </source>
</evidence>
<dbReference type="HAMAP" id="MF_00568">
    <property type="entry name" value="NadA_type2"/>
    <property type="match status" value="1"/>
</dbReference>
<evidence type="ECO:0000256" key="2">
    <source>
        <dbReference type="ARBA" id="ARBA00012669"/>
    </source>
</evidence>
<keyword evidence="9 10" id="KW-0411">Iron-sulfur</keyword>
<dbReference type="InterPro" id="IPR023066">
    <property type="entry name" value="Quinolinate_synth_type2"/>
</dbReference>
<evidence type="ECO:0000313" key="13">
    <source>
        <dbReference type="Proteomes" id="UP000034152"/>
    </source>
</evidence>
<dbReference type="PATRIC" id="fig|2209.56.peg.1468"/>
<evidence type="ECO:0000256" key="6">
    <source>
        <dbReference type="ARBA" id="ARBA00022679"/>
    </source>
</evidence>
<dbReference type="AlphaFoldDB" id="A0A0F8U869"/>
<feature type="binding site" evidence="10">
    <location>
        <position position="86"/>
    </location>
    <ligand>
        <name>[4Fe-4S] cluster</name>
        <dbReference type="ChEBI" id="CHEBI:49883"/>
    </ligand>
</feature>
<accession>A0A0F8U869</accession>
<keyword evidence="8 10" id="KW-0408">Iron</keyword>
<keyword evidence="6 10" id="KW-0808">Transferase</keyword>
<keyword evidence="4 10" id="KW-0963">Cytoplasm</keyword>
<dbReference type="SUPFAM" id="SSF142754">
    <property type="entry name" value="NadA-like"/>
    <property type="match status" value="1"/>
</dbReference>
<evidence type="ECO:0000256" key="5">
    <source>
        <dbReference type="ARBA" id="ARBA00022642"/>
    </source>
</evidence>
<evidence type="ECO:0000256" key="10">
    <source>
        <dbReference type="HAMAP-Rule" id="MF_00568"/>
    </source>
</evidence>
<dbReference type="PANTHER" id="PTHR30573:SF0">
    <property type="entry name" value="QUINOLINATE SYNTHASE, CHLOROPLASTIC"/>
    <property type="match status" value="1"/>
</dbReference>
<dbReference type="GO" id="GO:0005737">
    <property type="term" value="C:cytoplasm"/>
    <property type="evidence" value="ECO:0007669"/>
    <property type="project" value="UniProtKB-SubCell"/>
</dbReference>
<gene>
    <name evidence="10" type="primary">nadA</name>
    <name evidence="11" type="ORF">DU47_13480</name>
    <name evidence="12" type="ORF">DU80_06720</name>
</gene>
<comment type="function">
    <text evidence="10">Catalyzes the condensation of iminoaspartate with dihydroxyacetone phosphate to form quinolinate.</text>
</comment>
<evidence type="ECO:0000256" key="8">
    <source>
        <dbReference type="ARBA" id="ARBA00023004"/>
    </source>
</evidence>
<dbReference type="EMBL" id="JJOS01000012">
    <property type="protein sequence ID" value="KKG06245.1"/>
    <property type="molecule type" value="Genomic_DNA"/>
</dbReference>
<dbReference type="NCBIfam" id="NF006878">
    <property type="entry name" value="PRK09375.1-2"/>
    <property type="match status" value="1"/>
</dbReference>
<keyword evidence="3 10" id="KW-0004">4Fe-4S</keyword>
<feature type="binding site" evidence="10">
    <location>
        <position position="24"/>
    </location>
    <ligand>
        <name>iminosuccinate</name>
        <dbReference type="ChEBI" id="CHEBI:77875"/>
    </ligand>
</feature>
<evidence type="ECO:0000256" key="4">
    <source>
        <dbReference type="ARBA" id="ARBA00022490"/>
    </source>
</evidence>
<feature type="binding site" evidence="10">
    <location>
        <position position="214"/>
    </location>
    <ligand>
        <name>iminosuccinate</name>
        <dbReference type="ChEBI" id="CHEBI:77875"/>
    </ligand>
</feature>
<dbReference type="RefSeq" id="WP_048048146.1">
    <property type="nucleotide sequence ID" value="NZ_AP019780.1"/>
</dbReference>
<dbReference type="Pfam" id="PF02445">
    <property type="entry name" value="NadA"/>
    <property type="match status" value="1"/>
</dbReference>
<dbReference type="FunFam" id="3.40.50.10800:FF:000003">
    <property type="entry name" value="Quinolinate synthase A"/>
    <property type="match status" value="1"/>
</dbReference>
<evidence type="ECO:0000256" key="7">
    <source>
        <dbReference type="ARBA" id="ARBA00022723"/>
    </source>
</evidence>
<dbReference type="InterPro" id="IPR003473">
    <property type="entry name" value="NadA"/>
</dbReference>
<dbReference type="PANTHER" id="PTHR30573">
    <property type="entry name" value="QUINOLINATE SYNTHETASE A"/>
    <property type="match status" value="1"/>
</dbReference>
<feature type="binding site" evidence="10">
    <location>
        <position position="129"/>
    </location>
    <ligand>
        <name>iminosuccinate</name>
        <dbReference type="ChEBI" id="CHEBI:77875"/>
    </ligand>
</feature>
<dbReference type="GO" id="GO:0046872">
    <property type="term" value="F:metal ion binding"/>
    <property type="evidence" value="ECO:0007669"/>
    <property type="project" value="UniProtKB-KW"/>
</dbReference>
<feature type="binding site" evidence="10">
    <location>
        <begin position="112"/>
        <end position="114"/>
    </location>
    <ligand>
        <name>iminosuccinate</name>
        <dbReference type="ChEBI" id="CHEBI:77875"/>
    </ligand>
</feature>
<evidence type="ECO:0000313" key="12">
    <source>
        <dbReference type="EMBL" id="KKH87456.1"/>
    </source>
</evidence>
<proteinExistence type="inferred from homology"/>
<keyword evidence="7 10" id="KW-0479">Metal-binding</keyword>
<comment type="subcellular location">
    <subcellularLocation>
        <location evidence="10">Cytoplasm</location>
    </subcellularLocation>
</comment>
<reference evidence="13 14" key="1">
    <citation type="journal article" date="2015" name="ISME J.">
        <title>Genomic and phenotypic differentiation among Methanosarcina mazei populations from Columbia River sediment.</title>
        <authorList>
            <person name="Youngblut N.D."/>
            <person name="Wirth J.S."/>
            <person name="Henriksen J.R."/>
            <person name="Smith M."/>
            <person name="Simon H."/>
            <person name="Metcalf W.W."/>
            <person name="Whitaker R.J."/>
        </authorList>
    </citation>
    <scope>NUCLEOTIDE SEQUENCE [LARGE SCALE GENOMIC DNA]</scope>
    <source>
        <strain evidence="12 13">1.H.M.2.1</strain>
        <strain evidence="11 14">2.F.A.2.4</strain>
    </source>
</reference>
<name>A0A0F8U869_METMZ</name>
<feature type="binding site" evidence="10">
    <location>
        <position position="41"/>
    </location>
    <ligand>
        <name>iminosuccinate</name>
        <dbReference type="ChEBI" id="CHEBI:77875"/>
    </ligand>
</feature>
<organism evidence="12 13">
    <name type="scientific">Methanosarcina mazei</name>
    <name type="common">Methanosarcina frisia</name>
    <dbReference type="NCBI Taxonomy" id="2209"/>
    <lineage>
        <taxon>Archaea</taxon>
        <taxon>Methanobacteriati</taxon>
        <taxon>Methanobacteriota</taxon>
        <taxon>Stenosarchaea group</taxon>
        <taxon>Methanomicrobia</taxon>
        <taxon>Methanosarcinales</taxon>
        <taxon>Methanosarcinaceae</taxon>
        <taxon>Methanosarcina</taxon>
    </lineage>
</organism>
<dbReference type="GeneID" id="97802291"/>
<sequence length="304" mass="34269">MENQLIKEKIKRLKEERNAIILSHFYTRREVQEVADFVGDSLSLCKAAVNSKADVIVFAGVHFMAESASILSPEKLVFLPVPDAGCPMADMVTVKALREEKEKHPDAAVVCYVNSSAAVKAESDICCTSANAVNVVNSIENREVIFVPDKNLGAFVSLHTDKKIHLWPGFCHVHDNISEEDIRYLKNLHPDAEFLAHPECRPEVLCLADHILSTTGIVKQVEKSGSREFIIGTEKELFEKLKRKYPDKKFYPPSEKARCYNMKKITLESILNSLENMEYEVNVPEHVRVKAKKALDRMIEISGS</sequence>
<evidence type="ECO:0000313" key="11">
    <source>
        <dbReference type="EMBL" id="KKG06245.1"/>
    </source>
</evidence>
<feature type="binding site" evidence="10">
    <location>
        <position position="259"/>
    </location>
    <ligand>
        <name>[4Fe-4S] cluster</name>
        <dbReference type="ChEBI" id="CHEBI:49883"/>
    </ligand>
</feature>
<keyword evidence="5 10" id="KW-0662">Pyridine nucleotide biosynthesis</keyword>
<feature type="binding site" evidence="10">
    <location>
        <position position="171"/>
    </location>
    <ligand>
        <name>[4Fe-4S] cluster</name>
        <dbReference type="ChEBI" id="CHEBI:49883"/>
    </ligand>
</feature>
<dbReference type="GO" id="GO:0034628">
    <property type="term" value="P:'de novo' NAD+ biosynthetic process from L-aspartate"/>
    <property type="evidence" value="ECO:0007669"/>
    <property type="project" value="TreeGrafter"/>
</dbReference>
<dbReference type="NCBIfam" id="TIGR00550">
    <property type="entry name" value="nadA"/>
    <property type="match status" value="1"/>
</dbReference>
<evidence type="ECO:0000256" key="9">
    <source>
        <dbReference type="ARBA" id="ARBA00023014"/>
    </source>
</evidence>
<protein>
    <recommendedName>
        <fullName evidence="2 10">Quinolinate synthase</fullName>
        <ecNumber evidence="2 10">2.5.1.72</ecNumber>
    </recommendedName>
</protein>
<evidence type="ECO:0000313" key="14">
    <source>
        <dbReference type="Proteomes" id="UP000034578"/>
    </source>
</evidence>
<evidence type="ECO:0000256" key="3">
    <source>
        <dbReference type="ARBA" id="ARBA00022485"/>
    </source>
</evidence>
<dbReference type="EMBL" id="JJQU01000082">
    <property type="protein sequence ID" value="KKH87456.1"/>
    <property type="molecule type" value="Genomic_DNA"/>
</dbReference>
<dbReference type="UniPathway" id="UPA00253">
    <property type="reaction ID" value="UER00327"/>
</dbReference>